<gene>
    <name evidence="5" type="ORF">BYL167_LOCUS30552</name>
    <name evidence="7" type="ORF">GIL414_LOCUS35083</name>
    <name evidence="6" type="ORF">SMN809_LOCUS34212</name>
</gene>
<organism evidence="5 8">
    <name type="scientific">Rotaria magnacalcarata</name>
    <dbReference type="NCBI Taxonomy" id="392030"/>
    <lineage>
        <taxon>Eukaryota</taxon>
        <taxon>Metazoa</taxon>
        <taxon>Spiralia</taxon>
        <taxon>Gnathifera</taxon>
        <taxon>Rotifera</taxon>
        <taxon>Eurotatoria</taxon>
        <taxon>Bdelloidea</taxon>
        <taxon>Philodinida</taxon>
        <taxon>Philodinidae</taxon>
        <taxon>Rotaria</taxon>
    </lineage>
</organism>
<evidence type="ECO:0000256" key="2">
    <source>
        <dbReference type="ARBA" id="ARBA00022679"/>
    </source>
</evidence>
<evidence type="ECO:0000313" key="8">
    <source>
        <dbReference type="Proteomes" id="UP000681967"/>
    </source>
</evidence>
<sequence>AQEFANSKVTVIICDGCEYLKQHTNEFDVIITDSSDPDGPAKVLFEEPYYLLMKSALKQPY</sequence>
<comment type="similarity">
    <text evidence="1">Belongs to the spermidine/spermine synthase family.</text>
</comment>
<accession>A0A8S2VBR4</accession>
<dbReference type="Proteomes" id="UP000681967">
    <property type="component" value="Unassembled WGS sequence"/>
</dbReference>
<dbReference type="GO" id="GO:0004766">
    <property type="term" value="F:spermidine synthase activity"/>
    <property type="evidence" value="ECO:0007669"/>
    <property type="project" value="TreeGrafter"/>
</dbReference>
<evidence type="ECO:0000256" key="3">
    <source>
        <dbReference type="PROSITE-ProRule" id="PRU00354"/>
    </source>
</evidence>
<feature type="non-terminal residue" evidence="5">
    <location>
        <position position="61"/>
    </location>
</feature>
<evidence type="ECO:0000256" key="1">
    <source>
        <dbReference type="ARBA" id="ARBA00007867"/>
    </source>
</evidence>
<evidence type="ECO:0000313" key="6">
    <source>
        <dbReference type="EMBL" id="CAF4485112.1"/>
    </source>
</evidence>
<feature type="non-terminal residue" evidence="5">
    <location>
        <position position="1"/>
    </location>
</feature>
<evidence type="ECO:0000313" key="5">
    <source>
        <dbReference type="EMBL" id="CAF4376544.1"/>
    </source>
</evidence>
<dbReference type="Proteomes" id="UP000676336">
    <property type="component" value="Unassembled WGS sequence"/>
</dbReference>
<keyword evidence="2 3" id="KW-0808">Transferase</keyword>
<dbReference type="EMBL" id="CAJOBI010077809">
    <property type="protein sequence ID" value="CAF4485112.1"/>
    <property type="molecule type" value="Genomic_DNA"/>
</dbReference>
<comment type="caution">
    <text evidence="5">The sequence shown here is derived from an EMBL/GenBank/DDBJ whole genome shotgun (WGS) entry which is preliminary data.</text>
</comment>
<dbReference type="InterPro" id="IPR001045">
    <property type="entry name" value="Spermi_synthase"/>
</dbReference>
<protein>
    <recommendedName>
        <fullName evidence="4">PABS domain-containing protein</fullName>
    </recommendedName>
</protein>
<dbReference type="AlphaFoldDB" id="A0A8S2VBR4"/>
<dbReference type="InterPro" id="IPR029063">
    <property type="entry name" value="SAM-dependent_MTases_sf"/>
</dbReference>
<dbReference type="EMBL" id="CAJOBJ010082832">
    <property type="protein sequence ID" value="CAF4508655.1"/>
    <property type="molecule type" value="Genomic_DNA"/>
</dbReference>
<dbReference type="Proteomes" id="UP000681720">
    <property type="component" value="Unassembled WGS sequence"/>
</dbReference>
<evidence type="ECO:0000259" key="4">
    <source>
        <dbReference type="PROSITE" id="PS51006"/>
    </source>
</evidence>
<reference evidence="5" key="1">
    <citation type="submission" date="2021-02" db="EMBL/GenBank/DDBJ databases">
        <authorList>
            <person name="Nowell W R."/>
        </authorList>
    </citation>
    <scope>NUCLEOTIDE SEQUENCE</scope>
</reference>
<evidence type="ECO:0000313" key="7">
    <source>
        <dbReference type="EMBL" id="CAF4508655.1"/>
    </source>
</evidence>
<name>A0A8S2VBR4_9BILA</name>
<dbReference type="GO" id="GO:0008295">
    <property type="term" value="P:spermidine biosynthetic process"/>
    <property type="evidence" value="ECO:0007669"/>
    <property type="project" value="TreeGrafter"/>
</dbReference>
<dbReference type="InterPro" id="IPR030374">
    <property type="entry name" value="PABS"/>
</dbReference>
<keyword evidence="3" id="KW-0620">Polyamine biosynthesis</keyword>
<dbReference type="SUPFAM" id="SSF53335">
    <property type="entry name" value="S-adenosyl-L-methionine-dependent methyltransferases"/>
    <property type="match status" value="1"/>
</dbReference>
<feature type="active site" description="Proton acceptor" evidence="3">
    <location>
        <position position="33"/>
    </location>
</feature>
<proteinExistence type="inferred from homology"/>
<dbReference type="PANTHER" id="PTHR11558">
    <property type="entry name" value="SPERMIDINE/SPERMINE SYNTHASE"/>
    <property type="match status" value="1"/>
</dbReference>
<dbReference type="GO" id="GO:0005829">
    <property type="term" value="C:cytosol"/>
    <property type="evidence" value="ECO:0007669"/>
    <property type="project" value="TreeGrafter"/>
</dbReference>
<dbReference type="PANTHER" id="PTHR11558:SF11">
    <property type="entry name" value="SPERMIDINE SYNTHASE"/>
    <property type="match status" value="1"/>
</dbReference>
<dbReference type="PROSITE" id="PS51006">
    <property type="entry name" value="PABS_2"/>
    <property type="match status" value="1"/>
</dbReference>
<dbReference type="EMBL" id="CAJOBH010050419">
    <property type="protein sequence ID" value="CAF4376544.1"/>
    <property type="molecule type" value="Genomic_DNA"/>
</dbReference>
<dbReference type="Pfam" id="PF01564">
    <property type="entry name" value="Spermine_synth"/>
    <property type="match status" value="1"/>
</dbReference>
<feature type="domain" description="PABS" evidence="4">
    <location>
        <begin position="1"/>
        <end position="61"/>
    </location>
</feature>
<dbReference type="Gene3D" id="3.40.50.150">
    <property type="entry name" value="Vaccinia Virus protein VP39"/>
    <property type="match status" value="1"/>
</dbReference>